<evidence type="ECO:0000256" key="3">
    <source>
        <dbReference type="ARBA" id="ARBA00022857"/>
    </source>
</evidence>
<dbReference type="FunFam" id="1.10.3730.10:FF:000001">
    <property type="entry name" value="Pyrroline-5-carboxylate reductase"/>
    <property type="match status" value="1"/>
</dbReference>
<dbReference type="EC" id="1.5.1.2" evidence="6 7"/>
<comment type="caution">
    <text evidence="12">The sequence shown here is derived from an EMBL/GenBank/DDBJ whole genome shotgun (WGS) entry which is preliminary data.</text>
</comment>
<name>V2Y486_9FIRM</name>
<evidence type="ECO:0000256" key="9">
    <source>
        <dbReference type="RuleBase" id="RU003903"/>
    </source>
</evidence>
<dbReference type="HOGENOM" id="CLU_042344_3_1_9"/>
<evidence type="ECO:0000256" key="7">
    <source>
        <dbReference type="NCBIfam" id="TIGR00112"/>
    </source>
</evidence>
<dbReference type="PANTHER" id="PTHR11645:SF0">
    <property type="entry name" value="PYRROLINE-5-CARBOXYLATE REDUCTASE 3"/>
    <property type="match status" value="1"/>
</dbReference>
<protein>
    <recommendedName>
        <fullName evidence="6 7">Pyrroline-5-carboxylate reductase</fullName>
        <shortName evidence="6">P5C reductase</shortName>
        <shortName evidence="6">P5CR</shortName>
        <ecNumber evidence="6 7">1.5.1.2</ecNumber>
    </recommendedName>
    <alternativeName>
        <fullName evidence="6">PCA reductase</fullName>
    </alternativeName>
</protein>
<dbReference type="RefSeq" id="WP_023353802.1">
    <property type="nucleotide sequence ID" value="NZ_KI535367.1"/>
</dbReference>
<dbReference type="InterPro" id="IPR029036">
    <property type="entry name" value="P5CR_dimer"/>
</dbReference>
<evidence type="ECO:0000256" key="8">
    <source>
        <dbReference type="PIRSR" id="PIRSR000193-1"/>
    </source>
</evidence>
<comment type="similarity">
    <text evidence="1 6 9">Belongs to the pyrroline-5-carboxylate reductase family.</text>
</comment>
<keyword evidence="13" id="KW-1185">Reference proteome</keyword>
<dbReference type="NCBIfam" id="TIGR00112">
    <property type="entry name" value="proC"/>
    <property type="match status" value="1"/>
</dbReference>
<dbReference type="GO" id="GO:0004735">
    <property type="term" value="F:pyrroline-5-carboxylate reductase activity"/>
    <property type="evidence" value="ECO:0007669"/>
    <property type="project" value="UniProtKB-UniRule"/>
</dbReference>
<accession>V2Y486</accession>
<dbReference type="UniPathway" id="UPA00098">
    <property type="reaction ID" value="UER00361"/>
</dbReference>
<dbReference type="PANTHER" id="PTHR11645">
    <property type="entry name" value="PYRROLINE-5-CARBOXYLATE REDUCTASE"/>
    <property type="match status" value="1"/>
</dbReference>
<evidence type="ECO:0000313" key="12">
    <source>
        <dbReference type="EMBL" id="ESL03753.1"/>
    </source>
</evidence>
<evidence type="ECO:0000313" key="13">
    <source>
        <dbReference type="Proteomes" id="UP000018227"/>
    </source>
</evidence>
<dbReference type="Pfam" id="PF14748">
    <property type="entry name" value="P5CR_dimer"/>
    <property type="match status" value="1"/>
</dbReference>
<evidence type="ECO:0000256" key="5">
    <source>
        <dbReference type="ARBA" id="ARBA00058118"/>
    </source>
</evidence>
<dbReference type="EMBL" id="ACIL03000007">
    <property type="protein sequence ID" value="ESL03753.1"/>
    <property type="molecule type" value="Genomic_DNA"/>
</dbReference>
<evidence type="ECO:0000256" key="4">
    <source>
        <dbReference type="ARBA" id="ARBA00023002"/>
    </source>
</evidence>
<proteinExistence type="inferred from homology"/>
<keyword evidence="3 6" id="KW-0521">NADP</keyword>
<dbReference type="PROSITE" id="PS00521">
    <property type="entry name" value="P5CR"/>
    <property type="match status" value="1"/>
</dbReference>
<feature type="binding site" evidence="8">
    <location>
        <begin position="6"/>
        <end position="11"/>
    </location>
    <ligand>
        <name>NADP(+)</name>
        <dbReference type="ChEBI" id="CHEBI:58349"/>
    </ligand>
</feature>
<dbReference type="InterPro" id="IPR053790">
    <property type="entry name" value="P5CR-like_CS"/>
</dbReference>
<dbReference type="InterPro" id="IPR036291">
    <property type="entry name" value="NAD(P)-bd_dom_sf"/>
</dbReference>
<dbReference type="Pfam" id="PF03807">
    <property type="entry name" value="F420_oxidored"/>
    <property type="match status" value="1"/>
</dbReference>
<evidence type="ECO:0000256" key="6">
    <source>
        <dbReference type="HAMAP-Rule" id="MF_01925"/>
    </source>
</evidence>
<reference evidence="12 13" key="1">
    <citation type="submission" date="2013-06" db="EMBL/GenBank/DDBJ databases">
        <authorList>
            <person name="Weinstock G."/>
            <person name="Sodergren E."/>
            <person name="Clifton S."/>
            <person name="Fulton L."/>
            <person name="Fulton B."/>
            <person name="Courtney L."/>
            <person name="Fronick C."/>
            <person name="Harrison M."/>
            <person name="Strong C."/>
            <person name="Farmer C."/>
            <person name="Delahaunty K."/>
            <person name="Markovic C."/>
            <person name="Hall O."/>
            <person name="Minx P."/>
            <person name="Tomlinson C."/>
            <person name="Mitreva M."/>
            <person name="Nelson J."/>
            <person name="Hou S."/>
            <person name="Wollam A."/>
            <person name="Pepin K.H."/>
            <person name="Johnson M."/>
            <person name="Bhonagiri V."/>
            <person name="Nash W.E."/>
            <person name="Warren W."/>
            <person name="Chinwalla A."/>
            <person name="Mardis E.R."/>
            <person name="Wilson R.K."/>
        </authorList>
    </citation>
    <scope>NUCLEOTIDE SEQUENCE [LARGE SCALE GENOMIC DNA]</scope>
    <source>
        <strain evidence="12 13">ATCC 51271</strain>
    </source>
</reference>
<keyword evidence="6 9" id="KW-0028">Amino-acid biosynthesis</keyword>
<keyword evidence="2 6" id="KW-0641">Proline biosynthesis</keyword>
<comment type="function">
    <text evidence="5 6">Catalyzes the reduction of 1-pyrroline-5-carboxylate (PCA) to L-proline.</text>
</comment>
<dbReference type="Gene3D" id="1.10.3730.10">
    <property type="entry name" value="ProC C-terminal domain-like"/>
    <property type="match status" value="1"/>
</dbReference>
<dbReference type="InterPro" id="IPR000304">
    <property type="entry name" value="Pyrroline-COOH_reductase"/>
</dbReference>
<gene>
    <name evidence="6" type="primary">proC</name>
    <name evidence="12" type="ORF">GCWU0000282_000919</name>
</gene>
<dbReference type="OrthoDB" id="9805754at2"/>
<keyword evidence="4 6" id="KW-0560">Oxidoreductase</keyword>
<dbReference type="SUPFAM" id="SSF48179">
    <property type="entry name" value="6-phosphogluconate dehydrogenase C-terminal domain-like"/>
    <property type="match status" value="1"/>
</dbReference>
<dbReference type="HAMAP" id="MF_01925">
    <property type="entry name" value="P5C_reductase"/>
    <property type="match status" value="1"/>
</dbReference>
<dbReference type="GO" id="GO:0005737">
    <property type="term" value="C:cytoplasm"/>
    <property type="evidence" value="ECO:0007669"/>
    <property type="project" value="UniProtKB-SubCell"/>
</dbReference>
<organism evidence="12 13">
    <name type="scientific">Catonella morbi ATCC 51271</name>
    <dbReference type="NCBI Taxonomy" id="592026"/>
    <lineage>
        <taxon>Bacteria</taxon>
        <taxon>Bacillati</taxon>
        <taxon>Bacillota</taxon>
        <taxon>Clostridia</taxon>
        <taxon>Lachnospirales</taxon>
        <taxon>Lachnospiraceae</taxon>
        <taxon>Catonella</taxon>
    </lineage>
</organism>
<comment type="subcellular location">
    <subcellularLocation>
        <location evidence="6">Cytoplasm</location>
    </subcellularLocation>
</comment>
<sequence>MKIGFIGMGNMAQALASGFTKYAKVKVHSLKAFAPNQIKLKENADKIGFTPVATLTELVEGSDIIILACKPYQMDTVLDEIRDLLKGKAVISVVLGWNLKKWQSEQINGARFQFVMPNISVAAGEGVLLFEEENSLFAGERTDMMRLFESVGLVTELPAKLMGIGGTISGCGPAFVNLFIEAYADAAVKYGISREIAYKLVSATVMGSARLQLMSGEHPAVLKDKVCSPGGSTIKGVTTLEREGFRRACQLSVDEIMKN</sequence>
<feature type="binding site" evidence="8">
    <location>
        <begin position="68"/>
        <end position="71"/>
    </location>
    <ligand>
        <name>NADP(+)</name>
        <dbReference type="ChEBI" id="CHEBI:58349"/>
    </ligand>
</feature>
<dbReference type="STRING" id="592026.GCWU0000282_000919"/>
<dbReference type="Proteomes" id="UP000018227">
    <property type="component" value="Unassembled WGS sequence"/>
</dbReference>
<dbReference type="eggNOG" id="COG0345">
    <property type="taxonomic scope" value="Bacteria"/>
</dbReference>
<dbReference type="SUPFAM" id="SSF51735">
    <property type="entry name" value="NAD(P)-binding Rossmann-fold domains"/>
    <property type="match status" value="1"/>
</dbReference>
<feature type="domain" description="Pyrroline-5-carboxylate reductase dimerisation" evidence="11">
    <location>
        <begin position="161"/>
        <end position="257"/>
    </location>
</feature>
<keyword evidence="6" id="KW-0963">Cytoplasm</keyword>
<dbReference type="GO" id="GO:0055129">
    <property type="term" value="P:L-proline biosynthetic process"/>
    <property type="evidence" value="ECO:0007669"/>
    <property type="project" value="UniProtKB-UniRule"/>
</dbReference>
<dbReference type="PIRSF" id="PIRSF000193">
    <property type="entry name" value="Pyrrol-5-carb_rd"/>
    <property type="match status" value="1"/>
</dbReference>
<evidence type="ECO:0000259" key="10">
    <source>
        <dbReference type="Pfam" id="PF03807"/>
    </source>
</evidence>
<dbReference type="InterPro" id="IPR008927">
    <property type="entry name" value="6-PGluconate_DH-like_C_sf"/>
</dbReference>
<comment type="catalytic activity">
    <reaction evidence="6 9">
        <text>L-proline + NADP(+) = (S)-1-pyrroline-5-carboxylate + NADPH + 2 H(+)</text>
        <dbReference type="Rhea" id="RHEA:14109"/>
        <dbReference type="ChEBI" id="CHEBI:15378"/>
        <dbReference type="ChEBI" id="CHEBI:17388"/>
        <dbReference type="ChEBI" id="CHEBI:57783"/>
        <dbReference type="ChEBI" id="CHEBI:58349"/>
        <dbReference type="ChEBI" id="CHEBI:60039"/>
        <dbReference type="EC" id="1.5.1.2"/>
    </reaction>
</comment>
<evidence type="ECO:0000256" key="2">
    <source>
        <dbReference type="ARBA" id="ARBA00022650"/>
    </source>
</evidence>
<dbReference type="AlphaFoldDB" id="V2Y486"/>
<feature type="domain" description="Pyrroline-5-carboxylate reductase catalytic N-terminal" evidence="10">
    <location>
        <begin position="2"/>
        <end position="94"/>
    </location>
</feature>
<comment type="pathway">
    <text evidence="6 9">Amino-acid biosynthesis; L-proline biosynthesis; L-proline from L-glutamate 5-semialdehyde: step 1/1.</text>
</comment>
<comment type="catalytic activity">
    <reaction evidence="6">
        <text>L-proline + NAD(+) = (S)-1-pyrroline-5-carboxylate + NADH + 2 H(+)</text>
        <dbReference type="Rhea" id="RHEA:14105"/>
        <dbReference type="ChEBI" id="CHEBI:15378"/>
        <dbReference type="ChEBI" id="CHEBI:17388"/>
        <dbReference type="ChEBI" id="CHEBI:57540"/>
        <dbReference type="ChEBI" id="CHEBI:57945"/>
        <dbReference type="ChEBI" id="CHEBI:60039"/>
        <dbReference type="EC" id="1.5.1.2"/>
    </reaction>
</comment>
<dbReference type="InterPro" id="IPR028939">
    <property type="entry name" value="P5C_Rdtase_cat_N"/>
</dbReference>
<evidence type="ECO:0000256" key="1">
    <source>
        <dbReference type="ARBA" id="ARBA00005525"/>
    </source>
</evidence>
<dbReference type="Gene3D" id="3.40.50.720">
    <property type="entry name" value="NAD(P)-binding Rossmann-like Domain"/>
    <property type="match status" value="1"/>
</dbReference>
<evidence type="ECO:0000259" key="11">
    <source>
        <dbReference type="Pfam" id="PF14748"/>
    </source>
</evidence>